<evidence type="ECO:0000313" key="2">
    <source>
        <dbReference type="EMBL" id="KAF8661249.1"/>
    </source>
</evidence>
<keyword evidence="3" id="KW-1185">Reference proteome</keyword>
<protein>
    <recommendedName>
        <fullName evidence="4">Pectinesterase inhibitor domain-containing protein</fullName>
    </recommendedName>
</protein>
<accession>A0A835E4N2</accession>
<gene>
    <name evidence="2" type="ORF">HU200_057093</name>
</gene>
<feature type="compositionally biased region" description="Basic residues" evidence="1">
    <location>
        <begin position="18"/>
        <end position="27"/>
    </location>
</feature>
<evidence type="ECO:0000256" key="1">
    <source>
        <dbReference type="SAM" id="MobiDB-lite"/>
    </source>
</evidence>
<organism evidence="2 3">
    <name type="scientific">Digitaria exilis</name>
    <dbReference type="NCBI Taxonomy" id="1010633"/>
    <lineage>
        <taxon>Eukaryota</taxon>
        <taxon>Viridiplantae</taxon>
        <taxon>Streptophyta</taxon>
        <taxon>Embryophyta</taxon>
        <taxon>Tracheophyta</taxon>
        <taxon>Spermatophyta</taxon>
        <taxon>Magnoliopsida</taxon>
        <taxon>Liliopsida</taxon>
        <taxon>Poales</taxon>
        <taxon>Poaceae</taxon>
        <taxon>PACMAD clade</taxon>
        <taxon>Panicoideae</taxon>
        <taxon>Panicodae</taxon>
        <taxon>Paniceae</taxon>
        <taxon>Anthephorinae</taxon>
        <taxon>Digitaria</taxon>
    </lineage>
</organism>
<reference evidence="2" key="1">
    <citation type="submission" date="2020-07" db="EMBL/GenBank/DDBJ databases">
        <title>Genome sequence and genetic diversity analysis of an under-domesticated orphan crop, white fonio (Digitaria exilis).</title>
        <authorList>
            <person name="Bennetzen J.L."/>
            <person name="Chen S."/>
            <person name="Ma X."/>
            <person name="Wang X."/>
            <person name="Yssel A.E.J."/>
            <person name="Chaluvadi S.R."/>
            <person name="Johnson M."/>
            <person name="Gangashetty P."/>
            <person name="Hamidou F."/>
            <person name="Sanogo M.D."/>
            <person name="Zwaenepoel A."/>
            <person name="Wallace J."/>
            <person name="Van De Peer Y."/>
            <person name="Van Deynze A."/>
        </authorList>
    </citation>
    <scope>NUCLEOTIDE SEQUENCE</scope>
    <source>
        <tissue evidence="2">Leaves</tissue>
    </source>
</reference>
<sequence length="158" mass="16791">MLQTPATISSSAPPVRGHLPRQPRQGRPRSERHCGLSTACDLTNELARLKLSGTGAGKVADMTLSDCFNAAASGNMFANETLGHIDNLIAHTGSKQDFESQQFWAKDMLGSAESRLMQCVDWFHDAGEAAASSPVGKKVIIGCTSVAACLGISIWRSC</sequence>
<dbReference type="AlphaFoldDB" id="A0A835E4N2"/>
<feature type="region of interest" description="Disordered" evidence="1">
    <location>
        <begin position="1"/>
        <end position="34"/>
    </location>
</feature>
<comment type="caution">
    <text evidence="2">The sequence shown here is derived from an EMBL/GenBank/DDBJ whole genome shotgun (WGS) entry which is preliminary data.</text>
</comment>
<evidence type="ECO:0000313" key="3">
    <source>
        <dbReference type="Proteomes" id="UP000636709"/>
    </source>
</evidence>
<dbReference type="EMBL" id="JACEFO010002415">
    <property type="protein sequence ID" value="KAF8661249.1"/>
    <property type="molecule type" value="Genomic_DNA"/>
</dbReference>
<evidence type="ECO:0008006" key="4">
    <source>
        <dbReference type="Google" id="ProtNLM"/>
    </source>
</evidence>
<proteinExistence type="predicted"/>
<name>A0A835E4N2_9POAL</name>
<dbReference type="Proteomes" id="UP000636709">
    <property type="component" value="Unassembled WGS sequence"/>
</dbReference>
<feature type="compositionally biased region" description="Polar residues" evidence="1">
    <location>
        <begin position="1"/>
        <end position="12"/>
    </location>
</feature>
<dbReference type="OrthoDB" id="684246at2759"/>